<dbReference type="SUPFAM" id="SSF52540">
    <property type="entry name" value="P-loop containing nucleoside triphosphate hydrolases"/>
    <property type="match status" value="2"/>
</dbReference>
<dbReference type="GO" id="GO:0005694">
    <property type="term" value="C:chromosome"/>
    <property type="evidence" value="ECO:0007669"/>
    <property type="project" value="InterPro"/>
</dbReference>
<reference evidence="9 10" key="1">
    <citation type="journal article" date="2022" name="ISME Commun">
        <title>Vulcanimicrobium alpinus gen. nov. sp. nov., the first cultivated representative of the candidate phylum 'Eremiobacterota', is a metabolically versatile aerobic anoxygenic phototroph.</title>
        <authorList>
            <person name="Yabe S."/>
            <person name="Muto K."/>
            <person name="Abe K."/>
            <person name="Yokota A."/>
            <person name="Staudigel H."/>
            <person name="Tebo B.M."/>
        </authorList>
    </citation>
    <scope>NUCLEOTIDE SEQUENCE [LARGE SCALE GENOMIC DNA]</scope>
    <source>
        <strain evidence="9 10">WC8-2</strain>
    </source>
</reference>
<comment type="function">
    <text evidence="6">Required for chromosome condensation and partitioning.</text>
</comment>
<dbReference type="Pfam" id="PF02463">
    <property type="entry name" value="SMC_N"/>
    <property type="match status" value="1"/>
</dbReference>
<feature type="coiled-coil region" evidence="6">
    <location>
        <begin position="181"/>
        <end position="215"/>
    </location>
</feature>
<dbReference type="GO" id="GO:0007062">
    <property type="term" value="P:sister chromatid cohesion"/>
    <property type="evidence" value="ECO:0007669"/>
    <property type="project" value="InterPro"/>
</dbReference>
<evidence type="ECO:0000259" key="8">
    <source>
        <dbReference type="SMART" id="SM00968"/>
    </source>
</evidence>
<evidence type="ECO:0000256" key="7">
    <source>
        <dbReference type="SAM" id="MobiDB-lite"/>
    </source>
</evidence>
<feature type="domain" description="SMC hinge" evidence="8">
    <location>
        <begin position="523"/>
        <end position="640"/>
    </location>
</feature>
<dbReference type="GO" id="GO:0005737">
    <property type="term" value="C:cytoplasm"/>
    <property type="evidence" value="ECO:0007669"/>
    <property type="project" value="UniProtKB-SubCell"/>
</dbReference>
<organism evidence="9 10">
    <name type="scientific">Vulcanimicrobium alpinum</name>
    <dbReference type="NCBI Taxonomy" id="3016050"/>
    <lineage>
        <taxon>Bacteria</taxon>
        <taxon>Bacillati</taxon>
        <taxon>Vulcanimicrobiota</taxon>
        <taxon>Vulcanimicrobiia</taxon>
        <taxon>Vulcanimicrobiales</taxon>
        <taxon>Vulcanimicrobiaceae</taxon>
        <taxon>Vulcanimicrobium</taxon>
    </lineage>
</organism>
<dbReference type="Pfam" id="PF06470">
    <property type="entry name" value="SMC_hinge"/>
    <property type="match status" value="1"/>
</dbReference>
<evidence type="ECO:0000256" key="1">
    <source>
        <dbReference type="ARBA" id="ARBA00022490"/>
    </source>
</evidence>
<sequence>MRLKSLKVFGFKTFAEATTLEFHDGTTAVVGPNGSGKSNLVDAIRWVLGEQSSRSLRSQKMEDVIFAGNQHRKPLGMAEVSLTFDNHDHQLHLDYNELQITRRAYRAGESEFYINREQVRLRDVHELLMGTGLGPGSYAIVSQGQIDAILSSKPTERRALFEETAGIGKFLARKNEALRRLDATEQNAIRVNDLIAELERRVPELDAQVRRAKRYRKVTARVRDLEILSFLRASATRRDERERVAAELDAHENRRAAAAARAAQLGAQLAALRETLYTLELDLDKHRADAQAARAELSRIEADLAAAVARRDGLERQSSAVVADRERVEAERVTLRQQVVTLDERLAPLTAQTDGSRERELAASAAVADARGALDAVYQELRAVEALAAEQAASEAERRAQIHSARAEIERLEREHSAAIADRDAHAHAAQSARGGFGEREALVEKYEAEVAAQHERARVTRERGEQAAARVAELQRAHRDLTSELAGAESRLHTIEELEAALEGHAHGTRAVVEASQRGHLLGLHGVVSNLISTDEQYARALDVAFGGGLSNIIAETSEDAEAAVAYLRERELGRATFLPLDTLAQREGRELGSLRGRPGVIGYAHTLVRAEPRYRGIVAFLVGRILVVDELRTGIALTRGEGFRDSIVTLEGDQIMGGGAITGGRFRKERSILARRAQAERLREHVPELRARMEQIERDGLAAKAELDAAAAERDEATKLASHAEVALRDVRTQLQGLTVEIERLDAAVAAAAAHRATLGATRDDVLSRLHALERVADDHVDLREQRTALETQLAAARERIAAVEAEQSEVVAAASALREQIAGLSAEREGAVTRLGLLDADAERAGAARETMLHELESLRGQTAALEGMLAASRERVATADRAVETARKERESTADQANQREADERIAQAEDREATAAGESGRRRLAEIDAELGMLQQSFAQNPASEDEQQDVLARYAGEPAEVVEELPRLREELVRLQANVNLNAEADRDELTERERFLREQMADLHQARETLLATIAEIEMSCQVQFNETFDAVKARFSEVFAQLFPGGRAEMWQTNPDNLSETGIEIAVQPPGKKLTNLAALSGGERAMTASALIFALIAVKPSPFYLLDEVDAALDDANVERLSTKIRDVSHTAQMLIVTHNKKTMELAQRMYGVTMQEPGVSSIISATLDERPVTPPSDAILEPAAV</sequence>
<dbReference type="InterPro" id="IPR027417">
    <property type="entry name" value="P-loop_NTPase"/>
</dbReference>
<keyword evidence="2 6" id="KW-0547">Nucleotide-binding</keyword>
<evidence type="ECO:0000256" key="5">
    <source>
        <dbReference type="ARBA" id="ARBA00023125"/>
    </source>
</evidence>
<dbReference type="InterPro" id="IPR024704">
    <property type="entry name" value="SMC"/>
</dbReference>
<comment type="domain">
    <text evidence="6">Contains large globular domains required for ATP hydrolysis at each terminus and a third globular domain forming a flexible hinge near the middle of the molecule. These domains are separated by coiled-coil structures.</text>
</comment>
<keyword evidence="3 6" id="KW-0067">ATP-binding</keyword>
<protein>
    <recommendedName>
        <fullName evidence="6">Chromosome partition protein Smc</fullName>
    </recommendedName>
</protein>
<dbReference type="GO" id="GO:0005524">
    <property type="term" value="F:ATP binding"/>
    <property type="evidence" value="ECO:0007669"/>
    <property type="project" value="UniProtKB-UniRule"/>
</dbReference>
<evidence type="ECO:0000256" key="2">
    <source>
        <dbReference type="ARBA" id="ARBA00022741"/>
    </source>
</evidence>
<dbReference type="InterPro" id="IPR036277">
    <property type="entry name" value="SMC_hinge_sf"/>
</dbReference>
<dbReference type="SMART" id="SM00968">
    <property type="entry name" value="SMC_hinge"/>
    <property type="match status" value="1"/>
</dbReference>
<accession>A0AAN1XZH1</accession>
<gene>
    <name evidence="6" type="primary">smc</name>
    <name evidence="9" type="ORF">WPS_34850</name>
</gene>
<dbReference type="PIRSF" id="PIRSF005719">
    <property type="entry name" value="SMC"/>
    <property type="match status" value="1"/>
</dbReference>
<dbReference type="Gene3D" id="3.40.50.300">
    <property type="entry name" value="P-loop containing nucleotide triphosphate hydrolases"/>
    <property type="match status" value="2"/>
</dbReference>
<dbReference type="SUPFAM" id="SSF75553">
    <property type="entry name" value="Smc hinge domain"/>
    <property type="match status" value="1"/>
</dbReference>
<dbReference type="Gene3D" id="6.10.140.1720">
    <property type="match status" value="1"/>
</dbReference>
<dbReference type="Gene3D" id="3.30.70.1620">
    <property type="match status" value="1"/>
</dbReference>
<comment type="subunit">
    <text evidence="6">Homodimer.</text>
</comment>
<evidence type="ECO:0000256" key="4">
    <source>
        <dbReference type="ARBA" id="ARBA00023054"/>
    </source>
</evidence>
<dbReference type="GO" id="GO:0030261">
    <property type="term" value="P:chromosome condensation"/>
    <property type="evidence" value="ECO:0007669"/>
    <property type="project" value="InterPro"/>
</dbReference>
<dbReference type="InterPro" id="IPR010935">
    <property type="entry name" value="SMC_hinge"/>
</dbReference>
<comment type="subcellular location">
    <subcellularLocation>
        <location evidence="6">Cytoplasm</location>
    </subcellularLocation>
</comment>
<feature type="coiled-coil region" evidence="6">
    <location>
        <begin position="241"/>
        <end position="345"/>
    </location>
</feature>
<feature type="region of interest" description="Disordered" evidence="7">
    <location>
        <begin position="884"/>
        <end position="925"/>
    </location>
</feature>
<dbReference type="GO" id="GO:0006260">
    <property type="term" value="P:DNA replication"/>
    <property type="evidence" value="ECO:0007669"/>
    <property type="project" value="UniProtKB-UniRule"/>
</dbReference>
<feature type="coiled-coil region" evidence="6">
    <location>
        <begin position="395"/>
        <end position="499"/>
    </location>
</feature>
<comment type="similarity">
    <text evidence="6">Belongs to the SMC family.</text>
</comment>
<keyword evidence="4 6" id="KW-0175">Coiled coil</keyword>
<dbReference type="EMBL" id="AP025523">
    <property type="protein sequence ID" value="BDE08209.1"/>
    <property type="molecule type" value="Genomic_DNA"/>
</dbReference>
<evidence type="ECO:0000313" key="9">
    <source>
        <dbReference type="EMBL" id="BDE08209.1"/>
    </source>
</evidence>
<keyword evidence="5 6" id="KW-0238">DNA-binding</keyword>
<dbReference type="RefSeq" id="WP_317995754.1">
    <property type="nucleotide sequence ID" value="NZ_AP025523.1"/>
</dbReference>
<evidence type="ECO:0000256" key="3">
    <source>
        <dbReference type="ARBA" id="ARBA00022840"/>
    </source>
</evidence>
<proteinExistence type="inferred from homology"/>
<dbReference type="InterPro" id="IPR011890">
    <property type="entry name" value="SMC_prok"/>
</dbReference>
<feature type="coiled-coil region" evidence="6">
    <location>
        <begin position="681"/>
        <end position="750"/>
    </location>
</feature>
<dbReference type="GO" id="GO:0003677">
    <property type="term" value="F:DNA binding"/>
    <property type="evidence" value="ECO:0007669"/>
    <property type="project" value="UniProtKB-UniRule"/>
</dbReference>
<dbReference type="InterPro" id="IPR003395">
    <property type="entry name" value="RecF/RecN/SMC_N"/>
</dbReference>
<keyword evidence="1 6" id="KW-0963">Cytoplasm</keyword>
<dbReference type="NCBIfam" id="TIGR02168">
    <property type="entry name" value="SMC_prok_B"/>
    <property type="match status" value="1"/>
</dbReference>
<dbReference type="KEGG" id="vab:WPS_34850"/>
<dbReference type="CDD" id="cd03278">
    <property type="entry name" value="ABC_SMC_barmotin"/>
    <property type="match status" value="1"/>
</dbReference>
<evidence type="ECO:0000313" key="10">
    <source>
        <dbReference type="Proteomes" id="UP001317532"/>
    </source>
</evidence>
<dbReference type="Proteomes" id="UP001317532">
    <property type="component" value="Chromosome"/>
</dbReference>
<evidence type="ECO:0000256" key="6">
    <source>
        <dbReference type="HAMAP-Rule" id="MF_01894"/>
    </source>
</evidence>
<dbReference type="Gene3D" id="1.20.1060.20">
    <property type="match status" value="1"/>
</dbReference>
<dbReference type="HAMAP" id="MF_01894">
    <property type="entry name" value="Smc_prok"/>
    <property type="match status" value="1"/>
</dbReference>
<name>A0AAN1XZH1_UNVUL</name>
<dbReference type="GO" id="GO:0016887">
    <property type="term" value="F:ATP hydrolysis activity"/>
    <property type="evidence" value="ECO:0007669"/>
    <property type="project" value="InterPro"/>
</dbReference>
<feature type="binding site" evidence="6">
    <location>
        <begin position="32"/>
        <end position="39"/>
    </location>
    <ligand>
        <name>ATP</name>
        <dbReference type="ChEBI" id="CHEBI:30616"/>
    </ligand>
</feature>
<feature type="coiled-coil region" evidence="6">
    <location>
        <begin position="986"/>
        <end position="1013"/>
    </location>
</feature>
<dbReference type="GO" id="GO:0007059">
    <property type="term" value="P:chromosome segregation"/>
    <property type="evidence" value="ECO:0007669"/>
    <property type="project" value="UniProtKB-UniRule"/>
</dbReference>
<feature type="coiled-coil region" evidence="6">
    <location>
        <begin position="775"/>
        <end position="809"/>
    </location>
</feature>
<keyword evidence="10" id="KW-1185">Reference proteome</keyword>
<dbReference type="PANTHER" id="PTHR43977">
    <property type="entry name" value="STRUCTURAL MAINTENANCE OF CHROMOSOMES PROTEIN 3"/>
    <property type="match status" value="1"/>
</dbReference>
<dbReference type="AlphaFoldDB" id="A0AAN1XZH1"/>